<dbReference type="EMBL" id="CP003360">
    <property type="protein sequence ID" value="AFM25032.1"/>
    <property type="molecule type" value="Genomic_DNA"/>
</dbReference>
<feature type="binding site" evidence="6">
    <location>
        <begin position="413"/>
        <end position="418"/>
    </location>
    <ligand>
        <name>ATP</name>
        <dbReference type="ChEBI" id="CHEBI:30616"/>
    </ligand>
</feature>
<dbReference type="Pfam" id="PF16177">
    <property type="entry name" value="ACAS_N"/>
    <property type="match status" value="1"/>
</dbReference>
<dbReference type="FunFam" id="3.40.50.12780:FF:000001">
    <property type="entry name" value="Acetyl-coenzyme A synthetase"/>
    <property type="match status" value="1"/>
</dbReference>
<comment type="function">
    <text evidence="6">Catalyzes the conversion of acetate into acetyl-CoA (AcCoA), an essential intermediate at the junction of anabolic and catabolic pathways. AcsA undergoes a two-step reaction. In the first half reaction, AcsA combines acetate with ATP to form acetyl-adenylate (AcAMP) intermediate. In the second half reaction, it can then transfer the acetyl group from AcAMP to the sulfhydryl group of CoA, forming the product AcCoA.</text>
</comment>
<dbReference type="Gene3D" id="3.30.300.30">
    <property type="match status" value="1"/>
</dbReference>
<dbReference type="InterPro" id="IPR032387">
    <property type="entry name" value="ACAS_N"/>
</dbReference>
<dbReference type="Gene3D" id="3.40.50.12780">
    <property type="entry name" value="N-terminal domain of ligase-like"/>
    <property type="match status" value="1"/>
</dbReference>
<evidence type="ECO:0000259" key="7">
    <source>
        <dbReference type="Pfam" id="PF00501"/>
    </source>
</evidence>
<dbReference type="PROSITE" id="PS00455">
    <property type="entry name" value="AMP_BINDING"/>
    <property type="match status" value="1"/>
</dbReference>
<gene>
    <name evidence="6" type="primary">acsA</name>
    <name evidence="10" type="ordered locus">Desti_2345</name>
</gene>
<evidence type="ECO:0000259" key="9">
    <source>
        <dbReference type="Pfam" id="PF16177"/>
    </source>
</evidence>
<keyword evidence="4 6" id="KW-0067">ATP-binding</keyword>
<dbReference type="SUPFAM" id="SSF56801">
    <property type="entry name" value="Acetyl-CoA synthetase-like"/>
    <property type="match status" value="1"/>
</dbReference>
<dbReference type="PANTHER" id="PTHR24095">
    <property type="entry name" value="ACETYL-COENZYME A SYNTHETASE"/>
    <property type="match status" value="1"/>
</dbReference>
<dbReference type="Proteomes" id="UP000006055">
    <property type="component" value="Chromosome"/>
</dbReference>
<dbReference type="Pfam" id="PF00501">
    <property type="entry name" value="AMP-binding"/>
    <property type="match status" value="1"/>
</dbReference>
<dbReference type="PATRIC" id="fig|706587.4.peg.2691"/>
<evidence type="ECO:0000256" key="2">
    <source>
        <dbReference type="ARBA" id="ARBA00022598"/>
    </source>
</evidence>
<dbReference type="GO" id="GO:0005524">
    <property type="term" value="F:ATP binding"/>
    <property type="evidence" value="ECO:0007669"/>
    <property type="project" value="UniProtKB-KW"/>
</dbReference>
<dbReference type="RefSeq" id="WP_014810175.1">
    <property type="nucleotide sequence ID" value="NC_018025.1"/>
</dbReference>
<evidence type="ECO:0000313" key="10">
    <source>
        <dbReference type="EMBL" id="AFM25032.1"/>
    </source>
</evidence>
<feature type="binding site" evidence="6">
    <location>
        <position position="543"/>
    </location>
    <ligand>
        <name>Mg(2+)</name>
        <dbReference type="ChEBI" id="CHEBI:18420"/>
    </ligand>
</feature>
<dbReference type="GO" id="GO:0046872">
    <property type="term" value="F:metal ion binding"/>
    <property type="evidence" value="ECO:0007669"/>
    <property type="project" value="UniProtKB-KW"/>
</dbReference>
<dbReference type="InterPro" id="IPR025110">
    <property type="entry name" value="AMP-bd_C"/>
</dbReference>
<feature type="modified residue" description="N6-acetyllysine" evidence="6">
    <location>
        <position position="613"/>
    </location>
</feature>
<dbReference type="InterPro" id="IPR000873">
    <property type="entry name" value="AMP-dep_synth/lig_dom"/>
</dbReference>
<feature type="binding site" evidence="6">
    <location>
        <position position="530"/>
    </location>
    <ligand>
        <name>ATP</name>
        <dbReference type="ChEBI" id="CHEBI:30616"/>
    </ligand>
</feature>
<comment type="PTM">
    <text evidence="6">Acetylated. Deacetylation by the SIR2-homolog deacetylase activates the enzyme.</text>
</comment>
<dbReference type="KEGG" id="dti:Desti_2345"/>
<feature type="binding site" evidence="6">
    <location>
        <position position="504"/>
    </location>
    <ligand>
        <name>ATP</name>
        <dbReference type="ChEBI" id="CHEBI:30616"/>
    </ligand>
</feature>
<feature type="binding site" evidence="6">
    <location>
        <position position="546"/>
    </location>
    <ligand>
        <name>Mg(2+)</name>
        <dbReference type="ChEBI" id="CHEBI:18420"/>
    </ligand>
</feature>
<evidence type="ECO:0000256" key="1">
    <source>
        <dbReference type="ARBA" id="ARBA00006432"/>
    </source>
</evidence>
<feature type="binding site" evidence="6">
    <location>
        <position position="527"/>
    </location>
    <ligand>
        <name>CoA</name>
        <dbReference type="ChEBI" id="CHEBI:57287"/>
    </ligand>
</feature>
<proteinExistence type="inferred from homology"/>
<dbReference type="EC" id="6.2.1.1" evidence="6"/>
<dbReference type="HAMAP" id="MF_01123">
    <property type="entry name" value="Ac_CoA_synth"/>
    <property type="match status" value="1"/>
</dbReference>
<keyword evidence="6" id="KW-0460">Magnesium</keyword>
<accession>I4C641</accession>
<dbReference type="GO" id="GO:0016208">
    <property type="term" value="F:AMP binding"/>
    <property type="evidence" value="ECO:0007669"/>
    <property type="project" value="InterPro"/>
</dbReference>
<dbReference type="AlphaFoldDB" id="I4C641"/>
<evidence type="ECO:0000256" key="3">
    <source>
        <dbReference type="ARBA" id="ARBA00022741"/>
    </source>
</evidence>
<keyword evidence="3 6" id="KW-0547">Nucleotide-binding</keyword>
<feature type="binding site" evidence="6">
    <location>
        <position position="337"/>
    </location>
    <ligand>
        <name>CoA</name>
        <dbReference type="ChEBI" id="CHEBI:57287"/>
    </ligand>
</feature>
<feature type="binding site" evidence="6">
    <location>
        <position position="313"/>
    </location>
    <ligand>
        <name>CoA</name>
        <dbReference type="ChEBI" id="CHEBI:57287"/>
    </ligand>
</feature>
<organism evidence="10 11">
    <name type="scientific">Desulfomonile tiedjei (strain ATCC 49306 / DSM 6799 / DCB-1)</name>
    <dbReference type="NCBI Taxonomy" id="706587"/>
    <lineage>
        <taxon>Bacteria</taxon>
        <taxon>Pseudomonadati</taxon>
        <taxon>Thermodesulfobacteriota</taxon>
        <taxon>Desulfomonilia</taxon>
        <taxon>Desulfomonilales</taxon>
        <taxon>Desulfomonilaceae</taxon>
        <taxon>Desulfomonile</taxon>
    </lineage>
</organism>
<dbReference type="OrthoDB" id="9801302at2"/>
<feature type="binding site" evidence="6">
    <location>
        <position position="541"/>
    </location>
    <ligand>
        <name>Mg(2+)</name>
        <dbReference type="ChEBI" id="CHEBI:18420"/>
    </ligand>
</feature>
<evidence type="ECO:0000259" key="8">
    <source>
        <dbReference type="Pfam" id="PF13193"/>
    </source>
</evidence>
<dbReference type="HOGENOM" id="CLU_000022_3_6_7"/>
<dbReference type="NCBIfam" id="TIGR02188">
    <property type="entry name" value="Ac_CoA_lig_AcsA"/>
    <property type="match status" value="1"/>
</dbReference>
<dbReference type="GO" id="GO:0019427">
    <property type="term" value="P:acetyl-CoA biosynthetic process from acetate"/>
    <property type="evidence" value="ECO:0007669"/>
    <property type="project" value="UniProtKB-UniRule"/>
</dbReference>
<keyword evidence="6" id="KW-0479">Metal-binding</keyword>
<protein>
    <recommendedName>
        <fullName evidence="6">Acetyl-coenzyme A synthetase</fullName>
        <shortName evidence="6">AcCoA synthetase</shortName>
        <shortName evidence="6">Acs</shortName>
        <ecNumber evidence="6">6.2.1.1</ecNumber>
    </recommendedName>
    <alternativeName>
        <fullName evidence="6">Acetate--CoA ligase</fullName>
    </alternativeName>
    <alternativeName>
        <fullName evidence="6">Acyl-activating enzyme</fullName>
    </alternativeName>
</protein>
<feature type="binding site" evidence="6">
    <location>
        <position position="519"/>
    </location>
    <ligand>
        <name>ATP</name>
        <dbReference type="ChEBI" id="CHEBI:30616"/>
    </ligand>
</feature>
<dbReference type="InterPro" id="IPR045851">
    <property type="entry name" value="AMP-bd_C_sf"/>
</dbReference>
<dbReference type="Pfam" id="PF13193">
    <property type="entry name" value="AMP-binding_C"/>
    <property type="match status" value="1"/>
</dbReference>
<dbReference type="eggNOG" id="COG0365">
    <property type="taxonomic scope" value="Bacteria"/>
</dbReference>
<keyword evidence="11" id="KW-1185">Reference proteome</keyword>
<keyword evidence="2 6" id="KW-0436">Ligase</keyword>
<feature type="binding site" evidence="6">
    <location>
        <begin position="389"/>
        <end position="391"/>
    </location>
    <ligand>
        <name>ATP</name>
        <dbReference type="ChEBI" id="CHEBI:30616"/>
    </ligand>
</feature>
<feature type="domain" description="AMP-dependent synthetase/ligase" evidence="7">
    <location>
        <begin position="85"/>
        <end position="474"/>
    </location>
</feature>
<evidence type="ECO:0000256" key="6">
    <source>
        <dbReference type="HAMAP-Rule" id="MF_01123"/>
    </source>
</evidence>
<name>I4C641_DESTA</name>
<dbReference type="CDD" id="cd05966">
    <property type="entry name" value="ACS"/>
    <property type="match status" value="1"/>
</dbReference>
<feature type="domain" description="Acetyl-coenzyme A synthetase N-terminal" evidence="9">
    <location>
        <begin position="27"/>
        <end position="83"/>
    </location>
</feature>
<dbReference type="InterPro" id="IPR011904">
    <property type="entry name" value="Ac_CoA_lig"/>
</dbReference>
<comment type="cofactor">
    <cofactor evidence="6">
        <name>Mg(2+)</name>
        <dbReference type="ChEBI" id="CHEBI:18420"/>
    </cofactor>
</comment>
<sequence length="654" mass="73247">MENTPKWYDAHLQDYRKVAYIKSKEEYDELYNRSINDIDRFWSEQADKYLTFEKRWDSVLKYDFNTADIEWFGGGILNASYNCLDKHVDKLKNKVAYYWEGDNPAESKVVTYLELYNEVNKFAAVLLANGVKKGDRVIIYLPMIVELPVAMLACARIGAVHGVIFGGFSAESIASRIQDCGAKIVVTVDGGFRAGKPLPLKKNVDEALTRCPEVTKVIVFKHAGMDLKLDPSKEIWWHEAMADPNLPSYVKPEPMSSEDPLFILYTSGSTGKPKGVLHTHAGYLLHAAMTNRLVFDLKDDETFWCTADIGWITGHSYTVYGPLINGFTSVLFEGVPNYPGWDRYWEIVAKRKVDKFYTAPTVIRSLAREGAGWVEKHDLSSLKLLGTVGEPINPEAWRWYYHYVGRDWCPIVDTWWQTETGGQMITPLPAVAPIKPGSCSFPFFGIDPVILDPDTGEEVKYPGQEGALFIRKPWPGMARTVFGDHQRFIDTYFSRIPGMYFTGDGAKQDEDGYFWIAGRIDDVINVSGHRLGTAEVESALVLHPDVAEAAVVGFPHPIKGQGIYAFVTLNQGVAKTDELRKGLVNLVRQQIGPIATPDAIQWADALPKTRSGKIMRRLLRKISAGQIDDLGDTTTIADPSVVDTLVKGRVVLNA</sequence>
<dbReference type="GO" id="GO:0003987">
    <property type="term" value="F:acetate-CoA ligase activity"/>
    <property type="evidence" value="ECO:0007669"/>
    <property type="project" value="UniProtKB-UniRule"/>
</dbReference>
<dbReference type="FunFam" id="3.30.300.30:FF:000004">
    <property type="entry name" value="Acetyl-coenzyme A synthetase"/>
    <property type="match status" value="1"/>
</dbReference>
<feature type="domain" description="AMP-binding enzyme C-terminal" evidence="8">
    <location>
        <begin position="535"/>
        <end position="613"/>
    </location>
</feature>
<feature type="binding site" evidence="6">
    <location>
        <position position="588"/>
    </location>
    <ligand>
        <name>CoA</name>
        <dbReference type="ChEBI" id="CHEBI:57287"/>
    </ligand>
</feature>
<reference evidence="11" key="1">
    <citation type="submission" date="2012-06" db="EMBL/GenBank/DDBJ databases">
        <title>Complete sequence of chromosome of Desulfomonile tiedjei DSM 6799.</title>
        <authorList>
            <person name="Lucas S."/>
            <person name="Copeland A."/>
            <person name="Lapidus A."/>
            <person name="Glavina del Rio T."/>
            <person name="Dalin E."/>
            <person name="Tice H."/>
            <person name="Bruce D."/>
            <person name="Goodwin L."/>
            <person name="Pitluck S."/>
            <person name="Peters L."/>
            <person name="Ovchinnikova G."/>
            <person name="Zeytun A."/>
            <person name="Lu M."/>
            <person name="Kyrpides N."/>
            <person name="Mavromatis K."/>
            <person name="Ivanova N."/>
            <person name="Brettin T."/>
            <person name="Detter J.C."/>
            <person name="Han C."/>
            <person name="Larimer F."/>
            <person name="Land M."/>
            <person name="Hauser L."/>
            <person name="Markowitz V."/>
            <person name="Cheng J.-F."/>
            <person name="Hugenholtz P."/>
            <person name="Woyke T."/>
            <person name="Wu D."/>
            <person name="Spring S."/>
            <person name="Schroeder M."/>
            <person name="Brambilla E."/>
            <person name="Klenk H.-P."/>
            <person name="Eisen J.A."/>
        </authorList>
    </citation>
    <scope>NUCLEOTIDE SEQUENCE [LARGE SCALE GENOMIC DNA]</scope>
    <source>
        <strain evidence="11">ATCC 49306 / DSM 6799 / DCB-1</strain>
    </source>
</reference>
<comment type="similarity">
    <text evidence="1 6">Belongs to the ATP-dependent AMP-binding enzyme family.</text>
</comment>
<keyword evidence="5 6" id="KW-0007">Acetylation</keyword>
<dbReference type="NCBIfam" id="NF001208">
    <property type="entry name" value="PRK00174.1"/>
    <property type="match status" value="1"/>
</dbReference>
<evidence type="ECO:0000256" key="4">
    <source>
        <dbReference type="ARBA" id="ARBA00022840"/>
    </source>
</evidence>
<evidence type="ECO:0000256" key="5">
    <source>
        <dbReference type="ARBA" id="ARBA00022990"/>
    </source>
</evidence>
<dbReference type="InterPro" id="IPR020845">
    <property type="entry name" value="AMP-binding_CS"/>
</dbReference>
<comment type="catalytic activity">
    <reaction evidence="6">
        <text>acetate + ATP + CoA = acetyl-CoA + AMP + diphosphate</text>
        <dbReference type="Rhea" id="RHEA:23176"/>
        <dbReference type="ChEBI" id="CHEBI:30089"/>
        <dbReference type="ChEBI" id="CHEBI:30616"/>
        <dbReference type="ChEBI" id="CHEBI:33019"/>
        <dbReference type="ChEBI" id="CHEBI:57287"/>
        <dbReference type="ChEBI" id="CHEBI:57288"/>
        <dbReference type="ChEBI" id="CHEBI:456215"/>
        <dbReference type="EC" id="6.2.1.1"/>
    </reaction>
</comment>
<feature type="binding site" evidence="6">
    <location>
        <begin position="193"/>
        <end position="196"/>
    </location>
    <ligand>
        <name>CoA</name>
        <dbReference type="ChEBI" id="CHEBI:57287"/>
    </ligand>
</feature>
<evidence type="ECO:0000313" key="11">
    <source>
        <dbReference type="Proteomes" id="UP000006055"/>
    </source>
</evidence>
<dbReference type="STRING" id="706587.Desti_2345"/>
<dbReference type="InterPro" id="IPR042099">
    <property type="entry name" value="ANL_N_sf"/>
</dbReference>
<dbReference type="PANTHER" id="PTHR24095:SF14">
    <property type="entry name" value="ACETYL-COENZYME A SYNTHETASE 1"/>
    <property type="match status" value="1"/>
</dbReference>